<keyword evidence="1" id="KW-0805">Transcription regulation</keyword>
<dbReference type="InterPro" id="IPR001387">
    <property type="entry name" value="Cro/C1-type_HTH"/>
</dbReference>
<name>A0A1I4CJJ1_9HYPH</name>
<evidence type="ECO:0000313" key="5">
    <source>
        <dbReference type="EMBL" id="SFK81434.1"/>
    </source>
</evidence>
<evidence type="ECO:0000256" key="3">
    <source>
        <dbReference type="ARBA" id="ARBA00023163"/>
    </source>
</evidence>
<keyword evidence="2" id="KW-0238">DNA-binding</keyword>
<dbReference type="AlphaFoldDB" id="A0A1I4CJJ1"/>
<evidence type="ECO:0000259" key="4">
    <source>
        <dbReference type="PROSITE" id="PS50943"/>
    </source>
</evidence>
<dbReference type="SMART" id="SM00530">
    <property type="entry name" value="HTH_XRE"/>
    <property type="match status" value="1"/>
</dbReference>
<keyword evidence="6" id="KW-1185">Reference proteome</keyword>
<organism evidence="5 6">
    <name type="scientific">Neomesorhizobium albiziae</name>
    <dbReference type="NCBI Taxonomy" id="335020"/>
    <lineage>
        <taxon>Bacteria</taxon>
        <taxon>Pseudomonadati</taxon>
        <taxon>Pseudomonadota</taxon>
        <taxon>Alphaproteobacteria</taxon>
        <taxon>Hyphomicrobiales</taxon>
        <taxon>Phyllobacteriaceae</taxon>
        <taxon>Neomesorhizobium</taxon>
    </lineage>
</organism>
<dbReference type="GO" id="GO:0003700">
    <property type="term" value="F:DNA-binding transcription factor activity"/>
    <property type="evidence" value="ECO:0007669"/>
    <property type="project" value="TreeGrafter"/>
</dbReference>
<sequence length="86" mass="8991">MVSASMNIVEIFVANLRAVRRARGVSQVDLANSAGLSMRYVGLLERGEKSPTLTTVAAIADALSVEPAELISGPIPLDRVVKLASG</sequence>
<evidence type="ECO:0000256" key="2">
    <source>
        <dbReference type="ARBA" id="ARBA00023125"/>
    </source>
</evidence>
<dbReference type="GO" id="GO:0005829">
    <property type="term" value="C:cytosol"/>
    <property type="evidence" value="ECO:0007669"/>
    <property type="project" value="TreeGrafter"/>
</dbReference>
<dbReference type="InterPro" id="IPR010982">
    <property type="entry name" value="Lambda_DNA-bd_dom_sf"/>
</dbReference>
<dbReference type="GO" id="GO:0003677">
    <property type="term" value="F:DNA binding"/>
    <property type="evidence" value="ECO:0007669"/>
    <property type="project" value="UniProtKB-KW"/>
</dbReference>
<dbReference type="InterPro" id="IPR050807">
    <property type="entry name" value="TransReg_Diox_bact_type"/>
</dbReference>
<dbReference type="CDD" id="cd00093">
    <property type="entry name" value="HTH_XRE"/>
    <property type="match status" value="1"/>
</dbReference>
<reference evidence="5 6" key="1">
    <citation type="submission" date="2016-10" db="EMBL/GenBank/DDBJ databases">
        <authorList>
            <person name="Varghese N."/>
            <person name="Submissions S."/>
        </authorList>
    </citation>
    <scope>NUCLEOTIDE SEQUENCE [LARGE SCALE GENOMIC DNA]</scope>
    <source>
        <strain evidence="5 6">DSM 21822</strain>
    </source>
</reference>
<dbReference type="PANTHER" id="PTHR46797">
    <property type="entry name" value="HTH-TYPE TRANSCRIPTIONAL REGULATOR"/>
    <property type="match status" value="1"/>
</dbReference>
<dbReference type="SUPFAM" id="SSF47413">
    <property type="entry name" value="lambda repressor-like DNA-binding domains"/>
    <property type="match status" value="1"/>
</dbReference>
<dbReference type="Proteomes" id="UP000323300">
    <property type="component" value="Unassembled WGS sequence"/>
</dbReference>
<keyword evidence="3" id="KW-0804">Transcription</keyword>
<feature type="domain" description="HTH cro/C1-type" evidence="4">
    <location>
        <begin position="16"/>
        <end position="70"/>
    </location>
</feature>
<protein>
    <submittedName>
        <fullName evidence="5">Helix-turn-helix domain-containing protein</fullName>
    </submittedName>
</protein>
<gene>
    <name evidence="5" type="ORF">SAMN04488498_113115</name>
</gene>
<dbReference type="PANTHER" id="PTHR46797:SF23">
    <property type="entry name" value="HTH-TYPE TRANSCRIPTIONAL REGULATOR SUTR"/>
    <property type="match status" value="1"/>
</dbReference>
<accession>A0A1I4CJJ1</accession>
<dbReference type="PROSITE" id="PS50943">
    <property type="entry name" value="HTH_CROC1"/>
    <property type="match status" value="1"/>
</dbReference>
<dbReference type="EMBL" id="FOSL01000013">
    <property type="protein sequence ID" value="SFK81434.1"/>
    <property type="molecule type" value="Genomic_DNA"/>
</dbReference>
<evidence type="ECO:0000256" key="1">
    <source>
        <dbReference type="ARBA" id="ARBA00023015"/>
    </source>
</evidence>
<proteinExistence type="predicted"/>
<dbReference type="Pfam" id="PF01381">
    <property type="entry name" value="HTH_3"/>
    <property type="match status" value="1"/>
</dbReference>
<evidence type="ECO:0000313" key="6">
    <source>
        <dbReference type="Proteomes" id="UP000323300"/>
    </source>
</evidence>
<dbReference type="Gene3D" id="1.10.260.40">
    <property type="entry name" value="lambda repressor-like DNA-binding domains"/>
    <property type="match status" value="1"/>
</dbReference>